<organism evidence="2 3">
    <name type="scientific">Heterodera trifolii</name>
    <dbReference type="NCBI Taxonomy" id="157864"/>
    <lineage>
        <taxon>Eukaryota</taxon>
        <taxon>Metazoa</taxon>
        <taxon>Ecdysozoa</taxon>
        <taxon>Nematoda</taxon>
        <taxon>Chromadorea</taxon>
        <taxon>Rhabditida</taxon>
        <taxon>Tylenchina</taxon>
        <taxon>Tylenchomorpha</taxon>
        <taxon>Tylenchoidea</taxon>
        <taxon>Heteroderidae</taxon>
        <taxon>Heteroderinae</taxon>
        <taxon>Heterodera</taxon>
    </lineage>
</organism>
<dbReference type="EMBL" id="JBICBT010001397">
    <property type="protein sequence ID" value="KAL3069207.1"/>
    <property type="molecule type" value="Genomic_DNA"/>
</dbReference>
<keyword evidence="3" id="KW-1185">Reference proteome</keyword>
<feature type="compositionally biased region" description="Basic and acidic residues" evidence="1">
    <location>
        <begin position="1007"/>
        <end position="1021"/>
    </location>
</feature>
<dbReference type="Proteomes" id="UP001620626">
    <property type="component" value="Unassembled WGS sequence"/>
</dbReference>
<feature type="compositionally biased region" description="Basic and acidic residues" evidence="1">
    <location>
        <begin position="1038"/>
        <end position="1093"/>
    </location>
</feature>
<evidence type="ECO:0000313" key="3">
    <source>
        <dbReference type="Proteomes" id="UP001620626"/>
    </source>
</evidence>
<evidence type="ECO:0000313" key="2">
    <source>
        <dbReference type="EMBL" id="KAL3069207.1"/>
    </source>
</evidence>
<feature type="region of interest" description="Disordered" evidence="1">
    <location>
        <begin position="1007"/>
        <end position="1137"/>
    </location>
</feature>
<reference evidence="2 3" key="1">
    <citation type="submission" date="2024-10" db="EMBL/GenBank/DDBJ databases">
        <authorList>
            <person name="Kim D."/>
        </authorList>
    </citation>
    <scope>NUCLEOTIDE SEQUENCE [LARGE SCALE GENOMIC DNA]</scope>
    <source>
        <strain evidence="2">BH-2024</strain>
    </source>
</reference>
<feature type="compositionally biased region" description="Basic and acidic residues" evidence="1">
    <location>
        <begin position="1114"/>
        <end position="1134"/>
    </location>
</feature>
<protein>
    <submittedName>
        <fullName evidence="2">Uncharacterized protein</fullName>
    </submittedName>
</protein>
<evidence type="ECO:0000256" key="1">
    <source>
        <dbReference type="SAM" id="MobiDB-lite"/>
    </source>
</evidence>
<gene>
    <name evidence="2" type="ORF">niasHT_034437</name>
</gene>
<dbReference type="AlphaFoldDB" id="A0ABD2HS21"/>
<sequence length="1163" mass="136270">MYSDLFRLSPNGASDLGFDQNLKLSIEFILFYIDIEHLFNLIDHSLLNEKKKELMEEKRKKFVNFMSSGQQKHSFVRNCEAWKFWHEVSSTFVKRNLFNENTKEEMQKRKIVDIKKINCEKMEKVLSQMGEAKQKNAETDLAEFYLLDLELGHFNAFRFLLGLNGNGEKWKFSEFLDFYQLPKESNFAFQLRILHINNAKEKLIQIKKEMKQLLDGKHWAILEFEALTYLAPELLDEQSLAMKYLPIISMGHNEIFTVVEAGVRIYFGRIWQIFLAFKRQEKDSVQRSDWAAISKKLDNKLKIFFGEQVKKHSLSFSHKIWLDLAKMYNETFALNENEKVTIKNYTFSNLEMIEQEIVEDHCQNMEQLIGGKNEFSEMMKGASNLAKFRVKQFMTARLNRENLDEENELMAKFPALGQMLQFDDLSFSIIDQYQRVLMLETPLSGADLDTFNTNVLYYVFRQMLIEKVDTRQLVKLGAQNAQLGRKVVELMHTNADGRLEGEAEKRKQICHLERFMKWFMKNNEKQGESGAKLSSDINSMLGSDDALKNGPKIESVDDIWQASNCEDEKVANEAVQRLSKCPIIEQIHIRQLAVFYYQHEFFSNFLHANAYNFPIIKNSGLNLSENASDFYYEMIFLPYNDDNQMYAEIMLALRYAMIRIYGLKDQIKGSHSEDLERETIRILIVLRIIELFDDRMPNVRMLCVAMSFLKMIIDKRKAKRLSWDPSAVVAQCLETEAEPIFAEQRFYMVPYHQEYFKQFLALCKRDDILTTIIREGLCKLSLLSQLVGDDSLFRLFNFALIREKLIDRNFFNNKKFLLSQNYLGLLIGRTDEERQTNRVLADLIVLMTNYFDVDKFGHSEAIRKIVDFQWLHCRFLYESVVENVEESRKTSFFVGIFIPELIKFLEANKMLANNSKKFTNALQATEREAVAEMDTRWFNSKNEYAKPSEMVQKMHFDQLMMLRNDENFMEIYKEIQNNKIAQSNLLQILTKEDMKKFIDEIGGKYEKNESGKEKENGEKIKSEKKKSKKKGKKKNKKGKAETEAKEKTQQNEAKFEEKKEEENAVEEKENDENGKKNEEKEKENDENGKKNDENANENDENGKKNDENANENDENGKKNDENANENENKAKEFLSGEFVPLKNDDGKVLLAPTESFKNKLSGC</sequence>
<name>A0ABD2HS21_9BILA</name>
<proteinExistence type="predicted"/>
<accession>A0ABD2HS21</accession>
<comment type="caution">
    <text evidence="2">The sequence shown here is derived from an EMBL/GenBank/DDBJ whole genome shotgun (WGS) entry which is preliminary data.</text>
</comment>
<feature type="compositionally biased region" description="Basic residues" evidence="1">
    <location>
        <begin position="1022"/>
        <end position="1037"/>
    </location>
</feature>